<dbReference type="EMBL" id="BMFG01000011">
    <property type="protein sequence ID" value="GGD33593.1"/>
    <property type="molecule type" value="Genomic_DNA"/>
</dbReference>
<name>A0A917DEH0_9FLAO</name>
<dbReference type="AlphaFoldDB" id="A0A917DEH0"/>
<dbReference type="Proteomes" id="UP000625735">
    <property type="component" value="Unassembled WGS sequence"/>
</dbReference>
<dbReference type="Pfam" id="PF14356">
    <property type="entry name" value="DUF4403"/>
    <property type="match status" value="1"/>
</dbReference>
<evidence type="ECO:0000313" key="2">
    <source>
        <dbReference type="Proteomes" id="UP000625735"/>
    </source>
</evidence>
<organism evidence="1 2">
    <name type="scientific">Flavobacterium orientale</name>
    <dbReference type="NCBI Taxonomy" id="1756020"/>
    <lineage>
        <taxon>Bacteria</taxon>
        <taxon>Pseudomonadati</taxon>
        <taxon>Bacteroidota</taxon>
        <taxon>Flavobacteriia</taxon>
        <taxon>Flavobacteriales</taxon>
        <taxon>Flavobacteriaceae</taxon>
        <taxon>Flavobacterium</taxon>
    </lineage>
</organism>
<reference evidence="1" key="2">
    <citation type="submission" date="2020-09" db="EMBL/GenBank/DDBJ databases">
        <authorList>
            <person name="Sun Q."/>
            <person name="Zhou Y."/>
        </authorList>
    </citation>
    <scope>NUCLEOTIDE SEQUENCE</scope>
    <source>
        <strain evidence="1">CGMCC 1.12506</strain>
    </source>
</reference>
<dbReference type="InterPro" id="IPR025515">
    <property type="entry name" value="DUF4403"/>
</dbReference>
<dbReference type="RefSeq" id="WP_188362880.1">
    <property type="nucleotide sequence ID" value="NZ_BMFG01000011.1"/>
</dbReference>
<reference evidence="1" key="1">
    <citation type="journal article" date="2014" name="Int. J. Syst. Evol. Microbiol.">
        <title>Complete genome sequence of Corynebacterium casei LMG S-19264T (=DSM 44701T), isolated from a smear-ripened cheese.</title>
        <authorList>
            <consortium name="US DOE Joint Genome Institute (JGI-PGF)"/>
            <person name="Walter F."/>
            <person name="Albersmeier A."/>
            <person name="Kalinowski J."/>
            <person name="Ruckert C."/>
        </authorList>
    </citation>
    <scope>NUCLEOTIDE SEQUENCE</scope>
    <source>
        <strain evidence="1">CGMCC 1.12506</strain>
    </source>
</reference>
<gene>
    <name evidence="1" type="ORF">GCM10011343_24500</name>
</gene>
<accession>A0A917DEH0</accession>
<evidence type="ECO:0000313" key="1">
    <source>
        <dbReference type="EMBL" id="GGD33593.1"/>
    </source>
</evidence>
<keyword evidence="2" id="KW-1185">Reference proteome</keyword>
<evidence type="ECO:0008006" key="3">
    <source>
        <dbReference type="Google" id="ProtNLM"/>
    </source>
</evidence>
<dbReference type="PROSITE" id="PS51257">
    <property type="entry name" value="PROKAR_LIPOPROTEIN"/>
    <property type="match status" value="1"/>
</dbReference>
<proteinExistence type="predicted"/>
<sequence>MKLLLIIAIFFLVLFGFIGCSTLQKIETLKPEPDEAKSVAVESETSFINVPVTIKIKDIESQMNKYLTGLIYNDSILSDDNLEMKIWKQAPIRIMSVVDGKTTKIKTVLPLKVQAKYRYGFDKMGIQLYDYKEFNLNGIVTVLSDVGLTNWQLKTNTTLQSLEWSESPSIVIAGKNVPITYIINPTIRIFKSKIEKTIDTSIKESLNFKPQVLDALDQLATPFELSETYESWLRLVPIEVYSKEATVDAQAIQIEMGLKCLMETFVGNKPEKKFEKDKVILKPVSSMPDKITANIIAVSTYADASKIMTKNFNGQTFGEGSRKVKVINVNLWHKKGKMIIALEMSGSINGTIYLSGFPQYNAETKEIYFDQLDYVLDTKGVLTRTANWLAQGYVLRKIQESCRYSIKPNLEEGKQNVLTYLNNYSPIKGVFLNGDLDDFEFRKIQLTNEAIIAYLKTRGQLNITIDGME</sequence>
<protein>
    <recommendedName>
        <fullName evidence="3">DUF4403 family protein</fullName>
    </recommendedName>
</protein>
<comment type="caution">
    <text evidence="1">The sequence shown here is derived from an EMBL/GenBank/DDBJ whole genome shotgun (WGS) entry which is preliminary data.</text>
</comment>